<dbReference type="CDD" id="cd00923">
    <property type="entry name" value="Cyt_c_Oxidase_Va"/>
    <property type="match status" value="1"/>
</dbReference>
<dbReference type="PANTHER" id="PTHR10218">
    <property type="entry name" value="GTP-BINDING PROTEIN ALPHA SUBUNIT"/>
    <property type="match status" value="1"/>
</dbReference>
<evidence type="ECO:0000256" key="1">
    <source>
        <dbReference type="ARBA" id="ARBA00004443"/>
    </source>
</evidence>
<dbReference type="SMART" id="SM00275">
    <property type="entry name" value="G_alpha"/>
    <property type="match status" value="1"/>
</dbReference>
<evidence type="ECO:0000256" key="4">
    <source>
        <dbReference type="ARBA" id="ARBA00021968"/>
    </source>
</evidence>
<evidence type="ECO:0000256" key="18">
    <source>
        <dbReference type="ARBA" id="ARBA00023288"/>
    </source>
</evidence>
<evidence type="ECO:0000256" key="3">
    <source>
        <dbReference type="ARBA" id="ARBA00007972"/>
    </source>
</evidence>
<dbReference type="PROSITE" id="PS51882">
    <property type="entry name" value="G_ALPHA"/>
    <property type="match status" value="1"/>
</dbReference>
<keyword evidence="8 20" id="KW-0547">Nucleotide-binding</keyword>
<dbReference type="GO" id="GO:0001664">
    <property type="term" value="F:G protein-coupled receptor binding"/>
    <property type="evidence" value="ECO:0007669"/>
    <property type="project" value="TreeGrafter"/>
</dbReference>
<dbReference type="GO" id="GO:0007188">
    <property type="term" value="P:adenylate cyclase-modulating G protein-coupled receptor signaling pathway"/>
    <property type="evidence" value="ECO:0007669"/>
    <property type="project" value="TreeGrafter"/>
</dbReference>
<dbReference type="GO" id="GO:0046872">
    <property type="term" value="F:metal ion binding"/>
    <property type="evidence" value="ECO:0007669"/>
    <property type="project" value="UniProtKB-KW"/>
</dbReference>
<keyword evidence="5" id="KW-0349">Heme</keyword>
<feature type="binding site" evidence="20">
    <location>
        <begin position="180"/>
        <end position="184"/>
    </location>
    <ligand>
        <name>GTP</name>
        <dbReference type="ChEBI" id="CHEBI:37565"/>
    </ligand>
</feature>
<evidence type="ECO:0000256" key="6">
    <source>
        <dbReference type="ARBA" id="ARBA00022707"/>
    </source>
</evidence>
<evidence type="ECO:0000256" key="9">
    <source>
        <dbReference type="ARBA" id="ARBA00022792"/>
    </source>
</evidence>
<dbReference type="Pfam" id="PF00503">
    <property type="entry name" value="G-alpha"/>
    <property type="match status" value="1"/>
</dbReference>
<evidence type="ECO:0000256" key="14">
    <source>
        <dbReference type="ARBA" id="ARBA00023134"/>
    </source>
</evidence>
<keyword evidence="13" id="KW-0496">Mitochondrion</keyword>
<proteinExistence type="inferred from homology"/>
<evidence type="ECO:0000313" key="22">
    <source>
        <dbReference type="Proteomes" id="UP001176961"/>
    </source>
</evidence>
<evidence type="ECO:0000256" key="2">
    <source>
        <dbReference type="ARBA" id="ARBA00004673"/>
    </source>
</evidence>
<dbReference type="GO" id="GO:0005525">
    <property type="term" value="F:GTP binding"/>
    <property type="evidence" value="ECO:0007669"/>
    <property type="project" value="UniProtKB-KW"/>
</dbReference>
<dbReference type="InterPro" id="IPR001019">
    <property type="entry name" value="Gprotein_alpha_su"/>
</dbReference>
<dbReference type="FunFam" id="3.40.50.300:FF:003800">
    <property type="entry name" value="Guanine nucleotide-binding protein G(k) subunit alpha"/>
    <property type="match status" value="1"/>
</dbReference>
<keyword evidence="14 20" id="KW-0342">GTP-binding</keyword>
<keyword evidence="9" id="KW-0999">Mitochondrion inner membrane</keyword>
<dbReference type="InterPro" id="IPR003204">
    <property type="entry name" value="Cyt_c_oxidase_su5A/6"/>
</dbReference>
<dbReference type="AlphaFoldDB" id="A0AA36GWP3"/>
<evidence type="ECO:0000256" key="17">
    <source>
        <dbReference type="ARBA" id="ARBA00023224"/>
    </source>
</evidence>
<evidence type="ECO:0000256" key="12">
    <source>
        <dbReference type="ARBA" id="ARBA00023004"/>
    </source>
</evidence>
<evidence type="ECO:0000256" key="15">
    <source>
        <dbReference type="ARBA" id="ARBA00023136"/>
    </source>
</evidence>
<dbReference type="Pfam" id="PF02284">
    <property type="entry name" value="COX5A"/>
    <property type="match status" value="1"/>
</dbReference>
<evidence type="ECO:0000256" key="10">
    <source>
        <dbReference type="ARBA" id="ARBA00022842"/>
    </source>
</evidence>
<dbReference type="PANTHER" id="PTHR10218:SF227">
    <property type="entry name" value="G PROTEIN ALPHA I SUBUNIT"/>
    <property type="match status" value="1"/>
</dbReference>
<dbReference type="SUPFAM" id="SSF48479">
    <property type="entry name" value="Cytochrome c oxidase subunit E"/>
    <property type="match status" value="1"/>
</dbReference>
<dbReference type="GO" id="GO:0045277">
    <property type="term" value="C:respiratory chain complex IV"/>
    <property type="evidence" value="ECO:0007669"/>
    <property type="project" value="InterPro"/>
</dbReference>
<comment type="caution">
    <text evidence="21">The sequence shown here is derived from an EMBL/GenBank/DDBJ whole genome shotgun (WGS) entry which is preliminary data.</text>
</comment>
<evidence type="ECO:0000256" key="8">
    <source>
        <dbReference type="ARBA" id="ARBA00022741"/>
    </source>
</evidence>
<dbReference type="GO" id="GO:0003924">
    <property type="term" value="F:GTPase activity"/>
    <property type="evidence" value="ECO:0007669"/>
    <property type="project" value="InterPro"/>
</dbReference>
<dbReference type="GO" id="GO:0031683">
    <property type="term" value="F:G-protein beta/gamma-subunit complex binding"/>
    <property type="evidence" value="ECO:0007669"/>
    <property type="project" value="InterPro"/>
</dbReference>
<reference evidence="21" key="1">
    <citation type="submission" date="2023-07" db="EMBL/GenBank/DDBJ databases">
        <authorList>
            <consortium name="CYATHOMIX"/>
        </authorList>
    </citation>
    <scope>NUCLEOTIDE SEQUENCE</scope>
    <source>
        <strain evidence="21">N/A</strain>
    </source>
</reference>
<dbReference type="InterPro" id="IPR036545">
    <property type="entry name" value="Cyt_c_oxidase_su5A/6_sf"/>
</dbReference>
<sequence length="425" mass="48757">MLSLRLAASLRHCGSSLVLQHTTKWLAEKFDNFIDYFNRPEIDGWEVSKALTELHDYDVIPDSKVVEAAFRACRGVNDFALCVRYLEAIKSKCGSKKNRDVIYTYIIKEVRPVLDELAFQPQKSRTTTCPTSSFLSLRNNYNDLTSNIIFQLRMTCCKVDLKPLKLMKHLSPTRTIKIFDVGGQRSEQKKWIHCFVGVTAVIFCLAISEYDMVLARRHEKMNQMMESVEFFDSICNNKWFTKTPISLPLSKKDLLEKKIKQSPSAHRFPEYVVTSHVPVQCQQHENVVAQHVALSDPTMLRYYCTPRKVICDIISLKCSLVDNAAYKGDLLRCAECMLCKASETVFVEHEPSNSSLLFCSYRFLNHDSSHSMSLLDSNELTTAMEQHLNFTPQHIDVKEPTEHSHKAEHLYSRVALCFAVKVSAY</sequence>
<evidence type="ECO:0000256" key="5">
    <source>
        <dbReference type="ARBA" id="ARBA00022617"/>
    </source>
</evidence>
<evidence type="ECO:0000256" key="20">
    <source>
        <dbReference type="PIRSR" id="PIRSR601019-1"/>
    </source>
</evidence>
<keyword evidence="10" id="KW-0460">Magnesium</keyword>
<dbReference type="EMBL" id="CATQJL010000223">
    <property type="protein sequence ID" value="CAJ0599698.1"/>
    <property type="molecule type" value="Genomic_DNA"/>
</dbReference>
<evidence type="ECO:0000256" key="11">
    <source>
        <dbReference type="ARBA" id="ARBA00022946"/>
    </source>
</evidence>
<comment type="similarity">
    <text evidence="3">Belongs to the cytochrome c oxidase subunit 5A family.</text>
</comment>
<evidence type="ECO:0000313" key="21">
    <source>
        <dbReference type="EMBL" id="CAJ0599698.1"/>
    </source>
</evidence>
<evidence type="ECO:0000256" key="13">
    <source>
        <dbReference type="ARBA" id="ARBA00023128"/>
    </source>
</evidence>
<keyword evidence="6" id="KW-0519">Myristate</keyword>
<dbReference type="InterPro" id="IPR027417">
    <property type="entry name" value="P-loop_NTPase"/>
</dbReference>
<comment type="pathway">
    <text evidence="2">Energy metabolism; oxidative phosphorylation.</text>
</comment>
<evidence type="ECO:0000256" key="7">
    <source>
        <dbReference type="ARBA" id="ARBA00022723"/>
    </source>
</evidence>
<keyword evidence="11" id="KW-0809">Transit peptide</keyword>
<dbReference type="GO" id="GO:0005743">
    <property type="term" value="C:mitochondrial inner membrane"/>
    <property type="evidence" value="ECO:0007669"/>
    <property type="project" value="UniProtKB-SubCell"/>
</dbReference>
<protein>
    <recommendedName>
        <fullName evidence="4">Cytochrome c oxidase subunit 5A, mitochondrial</fullName>
    </recommendedName>
    <alternativeName>
        <fullName evidence="19">Cytochrome c oxidase polypeptide Va</fullName>
    </alternativeName>
</protein>
<evidence type="ECO:0000256" key="19">
    <source>
        <dbReference type="ARBA" id="ARBA00031049"/>
    </source>
</evidence>
<gene>
    <name evidence="21" type="ORF">CYNAS_LOCUS11681</name>
</gene>
<organism evidence="21 22">
    <name type="scientific">Cylicocyclus nassatus</name>
    <name type="common">Nematode worm</name>
    <dbReference type="NCBI Taxonomy" id="53992"/>
    <lineage>
        <taxon>Eukaryota</taxon>
        <taxon>Metazoa</taxon>
        <taxon>Ecdysozoa</taxon>
        <taxon>Nematoda</taxon>
        <taxon>Chromadorea</taxon>
        <taxon>Rhabditida</taxon>
        <taxon>Rhabditina</taxon>
        <taxon>Rhabditomorpha</taxon>
        <taxon>Strongyloidea</taxon>
        <taxon>Strongylidae</taxon>
        <taxon>Cylicocyclus</taxon>
    </lineage>
</organism>
<accession>A0AA36GWP3</accession>
<keyword evidence="17" id="KW-0807">Transducer</keyword>
<dbReference type="SUPFAM" id="SSF52540">
    <property type="entry name" value="P-loop containing nucleoside triphosphate hydrolases"/>
    <property type="match status" value="1"/>
</dbReference>
<keyword evidence="15" id="KW-0472">Membrane</keyword>
<keyword evidence="16" id="KW-0564">Palmitate</keyword>
<keyword evidence="18" id="KW-0449">Lipoprotein</keyword>
<comment type="subcellular location">
    <subcellularLocation>
        <location evidence="1">Mitochondrion inner membrane</location>
        <topology evidence="1">Peripheral membrane protein</topology>
        <orientation evidence="1">Matrix side</orientation>
    </subcellularLocation>
</comment>
<dbReference type="Gene3D" id="1.25.40.40">
    <property type="entry name" value="Cytochrome c oxidase, subunit Va/VI"/>
    <property type="match status" value="1"/>
</dbReference>
<dbReference type="GO" id="GO:0005834">
    <property type="term" value="C:heterotrimeric G-protein complex"/>
    <property type="evidence" value="ECO:0007669"/>
    <property type="project" value="TreeGrafter"/>
</dbReference>
<dbReference type="GO" id="GO:0006123">
    <property type="term" value="P:mitochondrial electron transport, cytochrome c to oxygen"/>
    <property type="evidence" value="ECO:0007669"/>
    <property type="project" value="InterPro"/>
</dbReference>
<name>A0AA36GWP3_CYLNA</name>
<dbReference type="Proteomes" id="UP001176961">
    <property type="component" value="Unassembled WGS sequence"/>
</dbReference>
<keyword evidence="7" id="KW-0479">Metal-binding</keyword>
<keyword evidence="22" id="KW-1185">Reference proteome</keyword>
<dbReference type="Gene3D" id="3.40.50.300">
    <property type="entry name" value="P-loop containing nucleotide triphosphate hydrolases"/>
    <property type="match status" value="1"/>
</dbReference>
<evidence type="ECO:0000256" key="16">
    <source>
        <dbReference type="ARBA" id="ARBA00023139"/>
    </source>
</evidence>
<keyword evidence="12" id="KW-0408">Iron</keyword>
<dbReference type="PRINTS" id="PR00318">
    <property type="entry name" value="GPROTEINA"/>
</dbReference>